<dbReference type="InterPro" id="IPR050109">
    <property type="entry name" value="HTH-type_TetR-like_transc_reg"/>
</dbReference>
<dbReference type="PROSITE" id="PS50977">
    <property type="entry name" value="HTH_TETR_2"/>
    <property type="match status" value="1"/>
</dbReference>
<feature type="DNA-binding region" description="H-T-H motif" evidence="4">
    <location>
        <begin position="39"/>
        <end position="58"/>
    </location>
</feature>
<gene>
    <name evidence="6" type="ORF">GCM10023175_05380</name>
</gene>
<dbReference type="InterPro" id="IPR001647">
    <property type="entry name" value="HTH_TetR"/>
</dbReference>
<dbReference type="PANTHER" id="PTHR30055:SF234">
    <property type="entry name" value="HTH-TYPE TRANSCRIPTIONAL REGULATOR BETI"/>
    <property type="match status" value="1"/>
</dbReference>
<dbReference type="RefSeq" id="WP_345412279.1">
    <property type="nucleotide sequence ID" value="NZ_BAABGT010000009.1"/>
</dbReference>
<dbReference type="Gene3D" id="1.10.357.10">
    <property type="entry name" value="Tetracycline Repressor, domain 2"/>
    <property type="match status" value="1"/>
</dbReference>
<dbReference type="Pfam" id="PF21313">
    <property type="entry name" value="EthR_C"/>
    <property type="match status" value="1"/>
</dbReference>
<dbReference type="PANTHER" id="PTHR30055">
    <property type="entry name" value="HTH-TYPE TRANSCRIPTIONAL REGULATOR RUTR"/>
    <property type="match status" value="1"/>
</dbReference>
<dbReference type="Pfam" id="PF00440">
    <property type="entry name" value="TetR_N"/>
    <property type="match status" value="1"/>
</dbReference>
<keyword evidence="7" id="KW-1185">Reference proteome</keyword>
<keyword evidence="3" id="KW-0804">Transcription</keyword>
<protein>
    <recommendedName>
        <fullName evidence="5">HTH tetR-type domain-containing protein</fullName>
    </recommendedName>
</protein>
<dbReference type="InterPro" id="IPR009057">
    <property type="entry name" value="Homeodomain-like_sf"/>
</dbReference>
<name>A0ABP8RFI7_9PSEU</name>
<evidence type="ECO:0000256" key="1">
    <source>
        <dbReference type="ARBA" id="ARBA00023015"/>
    </source>
</evidence>
<dbReference type="Proteomes" id="UP001501598">
    <property type="component" value="Unassembled WGS sequence"/>
</dbReference>
<keyword evidence="2 4" id="KW-0238">DNA-binding</keyword>
<comment type="caution">
    <text evidence="6">The sequence shown here is derived from an EMBL/GenBank/DDBJ whole genome shotgun (WGS) entry which is preliminary data.</text>
</comment>
<dbReference type="EMBL" id="BAABGT010000009">
    <property type="protein sequence ID" value="GAA4537190.1"/>
    <property type="molecule type" value="Genomic_DNA"/>
</dbReference>
<evidence type="ECO:0000256" key="2">
    <source>
        <dbReference type="ARBA" id="ARBA00023125"/>
    </source>
</evidence>
<feature type="domain" description="HTH tetR-type" evidence="5">
    <location>
        <begin position="15"/>
        <end position="76"/>
    </location>
</feature>
<keyword evidence="1" id="KW-0805">Transcription regulation</keyword>
<reference evidence="7" key="1">
    <citation type="journal article" date="2019" name="Int. J. Syst. Evol. Microbiol.">
        <title>The Global Catalogue of Microorganisms (GCM) 10K type strain sequencing project: providing services to taxonomists for standard genome sequencing and annotation.</title>
        <authorList>
            <consortium name="The Broad Institute Genomics Platform"/>
            <consortium name="The Broad Institute Genome Sequencing Center for Infectious Disease"/>
            <person name="Wu L."/>
            <person name="Ma J."/>
        </authorList>
    </citation>
    <scope>NUCLEOTIDE SEQUENCE [LARGE SCALE GENOMIC DNA]</scope>
    <source>
        <strain evidence="7">JCM 17906</strain>
    </source>
</reference>
<sequence length="224" mass="24543">MAVLDKRTRDDPRRRATELAFLRATEALLDEGASFADLNVSRIAERAGRTRTAFYTHFEDRRELLLALVEEAGGEGLAAITPFLAADGRDEHDELTASIQGLLATFREHASLVRAVIEAAGYDDAVAAYWDGIVGRFVDAAREWLRAAGLDQDEAAATATALVWMTERTCYQQVVRGTTGLDDQAAVVAISEVWWSVLRPTRAGRVGRRDEASMPSPLPAEPRS</sequence>
<dbReference type="SUPFAM" id="SSF48498">
    <property type="entry name" value="Tetracyclin repressor-like, C-terminal domain"/>
    <property type="match status" value="1"/>
</dbReference>
<dbReference type="SUPFAM" id="SSF46689">
    <property type="entry name" value="Homeodomain-like"/>
    <property type="match status" value="1"/>
</dbReference>
<accession>A0ABP8RFI7</accession>
<organism evidence="6 7">
    <name type="scientific">Pseudonocardia xishanensis</name>
    <dbReference type="NCBI Taxonomy" id="630995"/>
    <lineage>
        <taxon>Bacteria</taxon>
        <taxon>Bacillati</taxon>
        <taxon>Actinomycetota</taxon>
        <taxon>Actinomycetes</taxon>
        <taxon>Pseudonocardiales</taxon>
        <taxon>Pseudonocardiaceae</taxon>
        <taxon>Pseudonocardia</taxon>
    </lineage>
</organism>
<evidence type="ECO:0000313" key="6">
    <source>
        <dbReference type="EMBL" id="GAA4537190.1"/>
    </source>
</evidence>
<evidence type="ECO:0000256" key="3">
    <source>
        <dbReference type="ARBA" id="ARBA00023163"/>
    </source>
</evidence>
<evidence type="ECO:0000259" key="5">
    <source>
        <dbReference type="PROSITE" id="PS50977"/>
    </source>
</evidence>
<evidence type="ECO:0000256" key="4">
    <source>
        <dbReference type="PROSITE-ProRule" id="PRU00335"/>
    </source>
</evidence>
<dbReference type="Gene3D" id="1.10.10.60">
    <property type="entry name" value="Homeodomain-like"/>
    <property type="match status" value="1"/>
</dbReference>
<dbReference type="InterPro" id="IPR036271">
    <property type="entry name" value="Tet_transcr_reg_TetR-rel_C_sf"/>
</dbReference>
<dbReference type="InterPro" id="IPR049397">
    <property type="entry name" value="EthR_C"/>
</dbReference>
<evidence type="ECO:0000313" key="7">
    <source>
        <dbReference type="Proteomes" id="UP001501598"/>
    </source>
</evidence>
<proteinExistence type="predicted"/>